<dbReference type="Gene3D" id="3.20.20.140">
    <property type="entry name" value="Metal-dependent hydrolases"/>
    <property type="match status" value="1"/>
</dbReference>
<dbReference type="InterPro" id="IPR004013">
    <property type="entry name" value="PHP_dom"/>
</dbReference>
<dbReference type="InterPro" id="IPR040982">
    <property type="entry name" value="DNA_pol3_finger"/>
</dbReference>
<dbReference type="Pfam" id="PF14579">
    <property type="entry name" value="HHH_6"/>
    <property type="match status" value="1"/>
</dbReference>
<dbReference type="CDD" id="cd04485">
    <property type="entry name" value="DnaE_OBF"/>
    <property type="match status" value="1"/>
</dbReference>
<evidence type="ECO:0000256" key="4">
    <source>
        <dbReference type="ARBA" id="ARBA00022679"/>
    </source>
</evidence>
<evidence type="ECO:0000256" key="1">
    <source>
        <dbReference type="ARBA" id="ARBA00004496"/>
    </source>
</evidence>
<evidence type="ECO:0000256" key="8">
    <source>
        <dbReference type="ARBA" id="ARBA00049244"/>
    </source>
</evidence>
<dbReference type="NCBIfam" id="NF004226">
    <property type="entry name" value="PRK05673.1"/>
    <property type="match status" value="1"/>
</dbReference>
<dbReference type="Gene3D" id="1.10.10.1600">
    <property type="entry name" value="Bacterial DNA polymerase III alpha subunit, thumb domain"/>
    <property type="match status" value="1"/>
</dbReference>
<evidence type="ECO:0000256" key="3">
    <source>
        <dbReference type="ARBA" id="ARBA00019114"/>
    </source>
</evidence>
<dbReference type="Pfam" id="PF17657">
    <property type="entry name" value="DNA_pol3_finger"/>
    <property type="match status" value="1"/>
</dbReference>
<dbReference type="GO" id="GO:0006260">
    <property type="term" value="P:DNA replication"/>
    <property type="evidence" value="ECO:0007669"/>
    <property type="project" value="UniProtKB-KW"/>
</dbReference>
<reference evidence="10 11" key="1">
    <citation type="journal article" date="2016" name="Nat. Commun.">
        <title>Thousands of microbial genomes shed light on interconnected biogeochemical processes in an aquifer system.</title>
        <authorList>
            <person name="Anantharaman K."/>
            <person name="Brown C.T."/>
            <person name="Hug L.A."/>
            <person name="Sharon I."/>
            <person name="Castelle C.J."/>
            <person name="Probst A.J."/>
            <person name="Thomas B.C."/>
            <person name="Singh A."/>
            <person name="Wilkins M.J."/>
            <person name="Karaoz U."/>
            <person name="Brodie E.L."/>
            <person name="Williams K.H."/>
            <person name="Hubbard S.S."/>
            <person name="Banfield J.F."/>
        </authorList>
    </citation>
    <scope>NUCLEOTIDE SEQUENCE [LARGE SCALE GENOMIC DNA]</scope>
</reference>
<gene>
    <name evidence="10" type="ORF">A2782_03155</name>
</gene>
<dbReference type="InterPro" id="IPR003141">
    <property type="entry name" value="Pol/His_phosphatase_N"/>
</dbReference>
<evidence type="ECO:0000256" key="7">
    <source>
        <dbReference type="ARBA" id="ARBA00022932"/>
    </source>
</evidence>
<protein>
    <recommendedName>
        <fullName evidence="3">DNA polymerase III subunit alpha</fullName>
        <ecNumber evidence="2">2.7.7.7</ecNumber>
    </recommendedName>
</protein>
<dbReference type="SUPFAM" id="SSF89550">
    <property type="entry name" value="PHP domain-like"/>
    <property type="match status" value="1"/>
</dbReference>
<dbReference type="Gene3D" id="2.40.50.140">
    <property type="entry name" value="Nucleic acid-binding proteins"/>
    <property type="match status" value="1"/>
</dbReference>
<dbReference type="Pfam" id="PF01336">
    <property type="entry name" value="tRNA_anti-codon"/>
    <property type="match status" value="1"/>
</dbReference>
<dbReference type="EMBL" id="MHBW01000006">
    <property type="protein sequence ID" value="OGY09691.1"/>
    <property type="molecule type" value="Genomic_DNA"/>
</dbReference>
<evidence type="ECO:0000259" key="9">
    <source>
        <dbReference type="SMART" id="SM00481"/>
    </source>
</evidence>
<dbReference type="GO" id="GO:0005737">
    <property type="term" value="C:cytoplasm"/>
    <property type="evidence" value="ECO:0007669"/>
    <property type="project" value="UniProtKB-SubCell"/>
</dbReference>
<dbReference type="InterPro" id="IPR004365">
    <property type="entry name" value="NA-bd_OB_tRNA"/>
</dbReference>
<dbReference type="Pfam" id="PF07733">
    <property type="entry name" value="DNA_pol3_alpha"/>
    <property type="match status" value="1"/>
</dbReference>
<dbReference type="EC" id="2.7.7.7" evidence="2"/>
<comment type="catalytic activity">
    <reaction evidence="8">
        <text>DNA(n) + a 2'-deoxyribonucleoside 5'-triphosphate = DNA(n+1) + diphosphate</text>
        <dbReference type="Rhea" id="RHEA:22508"/>
        <dbReference type="Rhea" id="RHEA-COMP:17339"/>
        <dbReference type="Rhea" id="RHEA-COMP:17340"/>
        <dbReference type="ChEBI" id="CHEBI:33019"/>
        <dbReference type="ChEBI" id="CHEBI:61560"/>
        <dbReference type="ChEBI" id="CHEBI:173112"/>
        <dbReference type="EC" id="2.7.7.7"/>
    </reaction>
</comment>
<evidence type="ECO:0000313" key="10">
    <source>
        <dbReference type="EMBL" id="OGY09691.1"/>
    </source>
</evidence>
<dbReference type="InterPro" id="IPR012340">
    <property type="entry name" value="NA-bd_OB-fold"/>
</dbReference>
<dbReference type="PANTHER" id="PTHR32294:SF0">
    <property type="entry name" value="DNA POLYMERASE III SUBUNIT ALPHA"/>
    <property type="match status" value="1"/>
</dbReference>
<evidence type="ECO:0000313" key="11">
    <source>
        <dbReference type="Proteomes" id="UP000177967"/>
    </source>
</evidence>
<dbReference type="GO" id="GO:0003887">
    <property type="term" value="F:DNA-directed DNA polymerase activity"/>
    <property type="evidence" value="ECO:0007669"/>
    <property type="project" value="UniProtKB-KW"/>
</dbReference>
<evidence type="ECO:0000256" key="5">
    <source>
        <dbReference type="ARBA" id="ARBA00022695"/>
    </source>
</evidence>
<dbReference type="InterPro" id="IPR029460">
    <property type="entry name" value="DNAPol_HHH"/>
</dbReference>
<sequence>MMDTASFCHLHVHSEYSLLDGFGTPKNLVKKAKELGMPAIALTDHGAMYGAVEFYKAGLAEQINTIVGVETYITNQDHKLKGKDKQIETYHAILLAKNEEGYQNLMKITSIAYCEGYYYRPKIDKEHFKQYTKGVICTSACMLGEIPQLLLSDNYQKAKEVANWYLDLFGEDFYLELQRHEYEKFIGQAGNQEIKADLARMTRNEKIVEEGIIKLSRELAIPIIATNDSHYIGKGDATAQDVLLCVATGKMVSDSKRIRYIDAPTMYVRPTEEMRALFVDLPEACDNTITLAEKCRLEISTFGKWFFPKIPLPAQTNEGEELAKQCFERLPKVIGGTGEAEKKRLEYELGIINTKGYSAYFLIMADLAQWCNEQGIVINTRGSAAGSLVSYIMGITTVNPLKYYLPFERFLNPSRPSPPDIDLDVADDKRDRIIAHIAEKYGLGKVAQICTFGRMLARAAVRDVARVLGYPYATGDRIAKVIPPPKQGFPINIPKALEISPPLRELYDNDPDSKRILDLSKQLEGSARHLSVHAAGVVIAPTEMAHFSPIQLDPSGEKTITQYEMHAAEDVGLIKFDILGIRNLSILGAAVELVEKEREFRVDVGKIPLDDKKTFEMLGRGETMGTFQLGGSGMTKWLKELKPERIEDLMAMVALYRPGPMQTIPEYIERKRHPELVKYDDPRMEKFLGASYGLIVYQDDLLFCALDLAGYTWEEADKFRKAVGKKIPAEMAAQKEKFTTGIVAHGQTQEFAEHLWKLFEPFQSYGFNKAHAASYGMVAYQTSYMKANYPVEYMTALLTADSQFTEKVAEAVAECKRMGIKVLPPDINQSDVAFTIIKDPDSLDERAIRFGLSAVKNVGDAAVNAILESRENFKKFYSLSDFCQKVDARRVNKKVLESLIKAGAFDAFGSRAALLAAIDDIRDKASRAGGKTSQAGLFDNDEEIRVDKYTKDILPHVDEYSENEKLALEKQLLGLYLTEHPLNKTLEQIGDKITHKLVSIKADEHVGQTVHIGGVVAECRVVTTKKAQKQMCFVRFEDDTGQVDLVVFPTIFEKTRAYWEMSLPIIIEGKVEYREDALSIIVNNAATLEEAPLLTKSINTASALNILRIPRGTKPTALLEINQLLQTSRGDADLTILIENGYGEKKIKLPYGVAWNKNLEERIKKILSPSAILC</sequence>
<dbReference type="InterPro" id="IPR011708">
    <property type="entry name" value="DNA_pol3_alpha_NTPase_dom"/>
</dbReference>
<evidence type="ECO:0000256" key="2">
    <source>
        <dbReference type="ARBA" id="ARBA00012417"/>
    </source>
</evidence>
<accession>A0A1G1V2S8</accession>
<dbReference type="AlphaFoldDB" id="A0A1G1V2S8"/>
<comment type="caution">
    <text evidence="10">The sequence shown here is derived from an EMBL/GenBank/DDBJ whole genome shotgun (WGS) entry which is preliminary data.</text>
</comment>
<dbReference type="Pfam" id="PF02811">
    <property type="entry name" value="PHP"/>
    <property type="match status" value="1"/>
</dbReference>
<feature type="domain" description="Polymerase/histidinol phosphatase N-terminal" evidence="9">
    <location>
        <begin position="8"/>
        <end position="75"/>
    </location>
</feature>
<evidence type="ECO:0000256" key="6">
    <source>
        <dbReference type="ARBA" id="ARBA00022705"/>
    </source>
</evidence>
<dbReference type="InterPro" id="IPR004805">
    <property type="entry name" value="DnaE2/DnaE/PolC"/>
</dbReference>
<dbReference type="STRING" id="1797513.A2782_03155"/>
<dbReference type="InterPro" id="IPR016195">
    <property type="entry name" value="Pol/histidinol_Pase-like"/>
</dbReference>
<dbReference type="Gene3D" id="1.10.150.870">
    <property type="match status" value="1"/>
</dbReference>
<organism evidence="10 11">
    <name type="scientific">Candidatus Blackburnbacteria bacterium RIFCSPHIGHO2_01_FULL_43_15b</name>
    <dbReference type="NCBI Taxonomy" id="1797513"/>
    <lineage>
        <taxon>Bacteria</taxon>
        <taxon>Candidatus Blackburniibacteriota</taxon>
    </lineage>
</organism>
<dbReference type="GO" id="GO:0003676">
    <property type="term" value="F:nucleic acid binding"/>
    <property type="evidence" value="ECO:0007669"/>
    <property type="project" value="InterPro"/>
</dbReference>
<dbReference type="Proteomes" id="UP000177967">
    <property type="component" value="Unassembled WGS sequence"/>
</dbReference>
<keyword evidence="4" id="KW-0808">Transferase</keyword>
<keyword evidence="7" id="KW-0239">DNA-directed DNA polymerase</keyword>
<dbReference type="NCBIfam" id="TIGR00594">
    <property type="entry name" value="polc"/>
    <property type="match status" value="1"/>
</dbReference>
<keyword evidence="6" id="KW-0235">DNA replication</keyword>
<keyword evidence="5" id="KW-0548">Nucleotidyltransferase</keyword>
<dbReference type="GO" id="GO:0008408">
    <property type="term" value="F:3'-5' exonuclease activity"/>
    <property type="evidence" value="ECO:0007669"/>
    <property type="project" value="InterPro"/>
</dbReference>
<dbReference type="InterPro" id="IPR041931">
    <property type="entry name" value="DNA_pol3_alpha_thumb_dom"/>
</dbReference>
<comment type="subcellular location">
    <subcellularLocation>
        <location evidence="1">Cytoplasm</location>
    </subcellularLocation>
</comment>
<dbReference type="PANTHER" id="PTHR32294">
    <property type="entry name" value="DNA POLYMERASE III SUBUNIT ALPHA"/>
    <property type="match status" value="1"/>
</dbReference>
<proteinExistence type="predicted"/>
<name>A0A1G1V2S8_9BACT</name>
<dbReference type="CDD" id="cd12113">
    <property type="entry name" value="PHP_PolIIIA_DnaE3"/>
    <property type="match status" value="1"/>
</dbReference>
<dbReference type="SMART" id="SM00481">
    <property type="entry name" value="POLIIIAc"/>
    <property type="match status" value="1"/>
</dbReference>